<dbReference type="InterPro" id="IPR000535">
    <property type="entry name" value="MSP_dom"/>
</dbReference>
<dbReference type="GO" id="GO:0033149">
    <property type="term" value="F:FFAT motif binding"/>
    <property type="evidence" value="ECO:0007669"/>
    <property type="project" value="TreeGrafter"/>
</dbReference>
<organism evidence="9 10">
    <name type="scientific">Pseudomicrostroma glucosiphilum</name>
    <dbReference type="NCBI Taxonomy" id="1684307"/>
    <lineage>
        <taxon>Eukaryota</taxon>
        <taxon>Fungi</taxon>
        <taxon>Dikarya</taxon>
        <taxon>Basidiomycota</taxon>
        <taxon>Ustilaginomycotina</taxon>
        <taxon>Exobasidiomycetes</taxon>
        <taxon>Microstromatales</taxon>
        <taxon>Microstromatales incertae sedis</taxon>
        <taxon>Pseudomicrostroma</taxon>
    </lineage>
</organism>
<evidence type="ECO:0000259" key="8">
    <source>
        <dbReference type="PROSITE" id="PS50202"/>
    </source>
</evidence>
<evidence type="ECO:0000256" key="5">
    <source>
        <dbReference type="ARBA" id="ARBA00023136"/>
    </source>
</evidence>
<keyword evidence="4 7" id="KW-1133">Transmembrane helix</keyword>
<evidence type="ECO:0000313" key="10">
    <source>
        <dbReference type="Proteomes" id="UP000245942"/>
    </source>
</evidence>
<gene>
    <name evidence="9" type="ORF">BCV69DRAFT_252196</name>
</gene>
<dbReference type="InterPro" id="IPR016763">
    <property type="entry name" value="VAP"/>
</dbReference>
<accession>A0A316U1Z9</accession>
<dbReference type="GO" id="GO:0160214">
    <property type="term" value="F:endoplasmic reticulum-plasma membrane adaptor activity"/>
    <property type="evidence" value="ECO:0007669"/>
    <property type="project" value="UniProtKB-ARBA"/>
</dbReference>
<evidence type="ECO:0000256" key="6">
    <source>
        <dbReference type="SAM" id="MobiDB-lite"/>
    </source>
</evidence>
<dbReference type="EMBL" id="KZ819334">
    <property type="protein sequence ID" value="PWN18858.1"/>
    <property type="molecule type" value="Genomic_DNA"/>
</dbReference>
<dbReference type="OrthoDB" id="264603at2759"/>
<name>A0A316U1Z9_9BASI</name>
<proteinExistence type="inferred from homology"/>
<dbReference type="GO" id="GO:0051685">
    <property type="term" value="P:maintenance of ER location"/>
    <property type="evidence" value="ECO:0007669"/>
    <property type="project" value="UniProtKB-ARBA"/>
</dbReference>
<feature type="domain" description="MSP" evidence="8">
    <location>
        <begin position="18"/>
        <end position="142"/>
    </location>
</feature>
<dbReference type="Proteomes" id="UP000245942">
    <property type="component" value="Unassembled WGS sequence"/>
</dbReference>
<feature type="region of interest" description="Disordered" evidence="6">
    <location>
        <begin position="148"/>
        <end position="176"/>
    </location>
</feature>
<dbReference type="AlphaFoldDB" id="A0A316U1Z9"/>
<dbReference type="Gene3D" id="2.60.40.10">
    <property type="entry name" value="Immunoglobulins"/>
    <property type="match status" value="1"/>
</dbReference>
<dbReference type="GeneID" id="37012199"/>
<dbReference type="GO" id="GO:0007009">
    <property type="term" value="P:plasma membrane organization"/>
    <property type="evidence" value="ECO:0007669"/>
    <property type="project" value="UniProtKB-ARBA"/>
</dbReference>
<feature type="transmembrane region" description="Helical" evidence="7">
    <location>
        <begin position="280"/>
        <end position="299"/>
    </location>
</feature>
<evidence type="ECO:0000256" key="3">
    <source>
        <dbReference type="ARBA" id="ARBA00022692"/>
    </source>
</evidence>
<sequence>MLTHLRPFSLPPCAPPPRYSLNPHVQLGFPRPLTQLVKRSLQVSNPNNQPVAFKVKTTAPKQYCVRPNSGRIEPGEKVEVQVLLQAMKEEPPMSAKCRDKFLVQSTIITPDRENIQLTELWGVVEKEDKNAIHEQKIRCAFLPAATAPVPEEEEGNGGSDDKFSTVRGGPNGSSQAETYNPVVAASNAAGNTDGATTEKARNAVVAAGGAAAAGAGAAYYATKSAVVGGGGANDSSRQETPLGEKSNSELQSEVKRLKAQVNELQRKSGQTATATGDAGVPVHIVAAVAFGVFAITYLFF</sequence>
<keyword evidence="5 7" id="KW-0472">Membrane</keyword>
<dbReference type="GO" id="GO:0001786">
    <property type="term" value="F:phosphatidylserine binding"/>
    <property type="evidence" value="ECO:0007669"/>
    <property type="project" value="UniProtKB-ARBA"/>
</dbReference>
<evidence type="ECO:0000256" key="2">
    <source>
        <dbReference type="ARBA" id="ARBA00008932"/>
    </source>
</evidence>
<dbReference type="RefSeq" id="XP_025346018.1">
    <property type="nucleotide sequence ID" value="XM_025490465.1"/>
</dbReference>
<dbReference type="GO" id="GO:0005886">
    <property type="term" value="C:plasma membrane"/>
    <property type="evidence" value="ECO:0007669"/>
    <property type="project" value="TreeGrafter"/>
</dbReference>
<comment type="subcellular location">
    <subcellularLocation>
        <location evidence="1">Membrane</location>
        <topology evidence="1">Single-pass type IV membrane protein</topology>
    </subcellularLocation>
</comment>
<dbReference type="InterPro" id="IPR013783">
    <property type="entry name" value="Ig-like_fold"/>
</dbReference>
<protein>
    <submittedName>
        <fullName evidence="9">VAMP-associated protein</fullName>
    </submittedName>
</protein>
<dbReference type="GO" id="GO:0160219">
    <property type="term" value="C:cortical endoplasmic reticulum membrane"/>
    <property type="evidence" value="ECO:0007669"/>
    <property type="project" value="UniProtKB-ARBA"/>
</dbReference>
<dbReference type="GO" id="GO:0061817">
    <property type="term" value="P:endoplasmic reticulum-plasma membrane tethering"/>
    <property type="evidence" value="ECO:0007669"/>
    <property type="project" value="UniProtKB-ARBA"/>
</dbReference>
<evidence type="ECO:0000256" key="1">
    <source>
        <dbReference type="ARBA" id="ARBA00004211"/>
    </source>
</evidence>
<comment type="similarity">
    <text evidence="2">Belongs to the VAMP-associated protein (VAP) (TC 9.B.17) family.</text>
</comment>
<dbReference type="GO" id="GO:1902647">
    <property type="term" value="P:negative regulation of 1-phosphatidyl-1D-myo-inositol 4,5-bisphosphate biosynthetic process"/>
    <property type="evidence" value="ECO:0007669"/>
    <property type="project" value="UniProtKB-ARBA"/>
</dbReference>
<dbReference type="STRING" id="1684307.A0A316U1Z9"/>
<keyword evidence="3 7" id="KW-0812">Transmembrane</keyword>
<dbReference type="GO" id="GO:0140506">
    <property type="term" value="F:endoplasmic reticulum-autophagosome adaptor activity"/>
    <property type="evidence" value="ECO:0007669"/>
    <property type="project" value="UniProtKB-ARBA"/>
</dbReference>
<feature type="region of interest" description="Disordered" evidence="6">
    <location>
        <begin position="229"/>
        <end position="249"/>
    </location>
</feature>
<dbReference type="Pfam" id="PF00635">
    <property type="entry name" value="Motile_Sperm"/>
    <property type="match status" value="1"/>
</dbReference>
<dbReference type="GO" id="GO:0035091">
    <property type="term" value="F:phosphatidylinositol binding"/>
    <property type="evidence" value="ECO:0007669"/>
    <property type="project" value="UniProtKB-ARBA"/>
</dbReference>
<keyword evidence="10" id="KW-1185">Reference proteome</keyword>
<dbReference type="PANTHER" id="PTHR10809:SF6">
    <property type="entry name" value="AT11025P-RELATED"/>
    <property type="match status" value="1"/>
</dbReference>
<evidence type="ECO:0000313" key="9">
    <source>
        <dbReference type="EMBL" id="PWN18858.1"/>
    </source>
</evidence>
<dbReference type="PIRSF" id="PIRSF019693">
    <property type="entry name" value="VAMP-associated"/>
    <property type="match status" value="1"/>
</dbReference>
<dbReference type="InterPro" id="IPR008962">
    <property type="entry name" value="PapD-like_sf"/>
</dbReference>
<dbReference type="FunFam" id="2.60.40.10:FF:000813">
    <property type="entry name" value="Vesicle-associated protein 1-1"/>
    <property type="match status" value="1"/>
</dbReference>
<dbReference type="GO" id="GO:0061709">
    <property type="term" value="P:reticulophagy"/>
    <property type="evidence" value="ECO:0007669"/>
    <property type="project" value="UniProtKB-ARBA"/>
</dbReference>
<dbReference type="PANTHER" id="PTHR10809">
    <property type="entry name" value="VESICLE-ASSOCIATED MEMBRANE PROTEIN-ASSOCIATED PROTEIN"/>
    <property type="match status" value="1"/>
</dbReference>
<evidence type="ECO:0000256" key="4">
    <source>
        <dbReference type="ARBA" id="ARBA00022989"/>
    </source>
</evidence>
<dbReference type="PROSITE" id="PS50202">
    <property type="entry name" value="MSP"/>
    <property type="match status" value="1"/>
</dbReference>
<evidence type="ECO:0000256" key="7">
    <source>
        <dbReference type="SAM" id="Phobius"/>
    </source>
</evidence>
<dbReference type="SUPFAM" id="SSF49354">
    <property type="entry name" value="PapD-like"/>
    <property type="match status" value="1"/>
</dbReference>
<dbReference type="GO" id="GO:0090158">
    <property type="term" value="P:endoplasmic reticulum membrane organization"/>
    <property type="evidence" value="ECO:0007669"/>
    <property type="project" value="TreeGrafter"/>
</dbReference>
<reference evidence="9 10" key="1">
    <citation type="journal article" date="2018" name="Mol. Biol. Evol.">
        <title>Broad Genomic Sampling Reveals a Smut Pathogenic Ancestry of the Fungal Clade Ustilaginomycotina.</title>
        <authorList>
            <person name="Kijpornyongpan T."/>
            <person name="Mondo S.J."/>
            <person name="Barry K."/>
            <person name="Sandor L."/>
            <person name="Lee J."/>
            <person name="Lipzen A."/>
            <person name="Pangilinan J."/>
            <person name="LaButti K."/>
            <person name="Hainaut M."/>
            <person name="Henrissat B."/>
            <person name="Grigoriev I.V."/>
            <person name="Spatafora J.W."/>
            <person name="Aime M.C."/>
        </authorList>
    </citation>
    <scope>NUCLEOTIDE SEQUENCE [LARGE SCALE GENOMIC DNA]</scope>
    <source>
        <strain evidence="9 10">MCA 4718</strain>
    </source>
</reference>